<comment type="caution">
    <text evidence="2">The sequence shown here is derived from an EMBL/GenBank/DDBJ whole genome shotgun (WGS) entry which is preliminary data.</text>
</comment>
<protein>
    <submittedName>
        <fullName evidence="2">Uncharacterized protein</fullName>
    </submittedName>
</protein>
<dbReference type="RefSeq" id="WP_313764123.1">
    <property type="nucleotide sequence ID" value="NZ_BAAAVH010000120.1"/>
</dbReference>
<keyword evidence="3" id="KW-1185">Reference proteome</keyword>
<evidence type="ECO:0000256" key="1">
    <source>
        <dbReference type="SAM" id="SignalP"/>
    </source>
</evidence>
<evidence type="ECO:0000313" key="2">
    <source>
        <dbReference type="EMBL" id="MFC5887929.1"/>
    </source>
</evidence>
<gene>
    <name evidence="2" type="ORF">ACFP0N_23460</name>
</gene>
<dbReference type="EMBL" id="JBHSOD010000032">
    <property type="protein sequence ID" value="MFC5887929.1"/>
    <property type="molecule type" value="Genomic_DNA"/>
</dbReference>
<feature type="chain" id="PRO_5046792733" evidence="1">
    <location>
        <begin position="29"/>
        <end position="556"/>
    </location>
</feature>
<name>A0ABW1F440_9ACTN</name>
<keyword evidence="1" id="KW-0732">Signal</keyword>
<dbReference type="Proteomes" id="UP001596067">
    <property type="component" value="Unassembled WGS sequence"/>
</dbReference>
<feature type="signal peptide" evidence="1">
    <location>
        <begin position="1"/>
        <end position="28"/>
    </location>
</feature>
<accession>A0ABW1F440</accession>
<evidence type="ECO:0000313" key="3">
    <source>
        <dbReference type="Proteomes" id="UP001596067"/>
    </source>
</evidence>
<proteinExistence type="predicted"/>
<organism evidence="2 3">
    <name type="scientific">Kitasatospora aburaviensis</name>
    <dbReference type="NCBI Taxonomy" id="67265"/>
    <lineage>
        <taxon>Bacteria</taxon>
        <taxon>Bacillati</taxon>
        <taxon>Actinomycetota</taxon>
        <taxon>Actinomycetes</taxon>
        <taxon>Kitasatosporales</taxon>
        <taxon>Streptomycetaceae</taxon>
        <taxon>Kitasatospora</taxon>
    </lineage>
</organism>
<reference evidence="3" key="1">
    <citation type="journal article" date="2019" name="Int. J. Syst. Evol. Microbiol.">
        <title>The Global Catalogue of Microorganisms (GCM) 10K type strain sequencing project: providing services to taxonomists for standard genome sequencing and annotation.</title>
        <authorList>
            <consortium name="The Broad Institute Genomics Platform"/>
            <consortium name="The Broad Institute Genome Sequencing Center for Infectious Disease"/>
            <person name="Wu L."/>
            <person name="Ma J."/>
        </authorList>
    </citation>
    <scope>NUCLEOTIDE SEQUENCE [LARGE SCALE GENOMIC DNA]</scope>
    <source>
        <strain evidence="3">CGMCC 4.1469</strain>
    </source>
</reference>
<sequence length="556" mass="57373">MKPANLRRLGAAATAAMAAGLLAAPSAAAETGLRVTATTASPQPRTVSTGAVTDACDPTTTPGWIGRTVDGPFLDATVAADSTSGLSARFAVWDATTGADTAVFSGIAPAVAGQARITVPGLTDGHGYTWQARALQGHKISPASADCHFRVDLTSATPTVTSTDFPPVGSGQKPTKYAGETATFVIAGTDPVPAGGGEASGIACYRYALNDHSAVYSGCAGPTVQPGPDGTATLALKVPQWGSNTLYVEAVDNAGNVSQAFAYNFYAPSNPNPPSTLGDVDADGVADILLPDTQGNLQYISVSASEAVPHSAVEARRAPNDQRNWGALQIAHRGWDPGAHAPSMDDVFIHQPGSGWMNLYRNFDYGAFQGGMTGANRPKECQDTTGATAPCPADYTSNWSKVDQMVALGPLSSNPSPSLVTMEGGNLWLYSGNFSFFFGSKARKLTTTGVWNGYDLIAPGADAAGNLALWARERATGALHAYAIPRRADGTFDFSALADPSSGVVATGFTVEAYPTLGSSGDGDGDGTPDLWAVTADRHLLTYQGFTTPKDLGVLR</sequence>